<gene>
    <name evidence="3" type="ORF">TRAPUB_12137</name>
</gene>
<feature type="domain" description="BRCT" evidence="2">
    <location>
        <begin position="151"/>
        <end position="236"/>
    </location>
</feature>
<reference evidence="3 4" key="1">
    <citation type="submission" date="2016-10" db="EMBL/GenBank/DDBJ databases">
        <title>Genome sequence of the basidiomycete white-rot fungus Trametes pubescens.</title>
        <authorList>
            <person name="Makela M.R."/>
            <person name="Granchi Z."/>
            <person name="Peng M."/>
            <person name="De Vries R.P."/>
            <person name="Grigoriev I."/>
            <person name="Riley R."/>
            <person name="Hilden K."/>
        </authorList>
    </citation>
    <scope>NUCLEOTIDE SEQUENCE [LARGE SCALE GENOMIC DNA]</scope>
    <source>
        <strain evidence="3 4">FBCC735</strain>
    </source>
</reference>
<organism evidence="3 4">
    <name type="scientific">Trametes pubescens</name>
    <name type="common">White-rot fungus</name>
    <dbReference type="NCBI Taxonomy" id="154538"/>
    <lineage>
        <taxon>Eukaryota</taxon>
        <taxon>Fungi</taxon>
        <taxon>Dikarya</taxon>
        <taxon>Basidiomycota</taxon>
        <taxon>Agaricomycotina</taxon>
        <taxon>Agaricomycetes</taxon>
        <taxon>Polyporales</taxon>
        <taxon>Polyporaceae</taxon>
        <taxon>Trametes</taxon>
    </lineage>
</organism>
<dbReference type="CDD" id="cd00027">
    <property type="entry name" value="BRCT"/>
    <property type="match status" value="1"/>
</dbReference>
<dbReference type="OrthoDB" id="205514at2759"/>
<feature type="region of interest" description="Disordered" evidence="1">
    <location>
        <begin position="1"/>
        <end position="35"/>
    </location>
</feature>
<accession>A0A1M2VUQ2</accession>
<dbReference type="SUPFAM" id="SSF52113">
    <property type="entry name" value="BRCT domain"/>
    <property type="match status" value="1"/>
</dbReference>
<feature type="compositionally biased region" description="Low complexity" evidence="1">
    <location>
        <begin position="79"/>
        <end position="89"/>
    </location>
</feature>
<dbReference type="Proteomes" id="UP000184267">
    <property type="component" value="Unassembled WGS sequence"/>
</dbReference>
<dbReference type="STRING" id="154538.A0A1M2VUQ2"/>
<evidence type="ECO:0000313" key="4">
    <source>
        <dbReference type="Proteomes" id="UP000184267"/>
    </source>
</evidence>
<evidence type="ECO:0000256" key="1">
    <source>
        <dbReference type="SAM" id="MobiDB-lite"/>
    </source>
</evidence>
<name>A0A1M2VUQ2_TRAPU</name>
<dbReference type="InterPro" id="IPR001357">
    <property type="entry name" value="BRCT_dom"/>
</dbReference>
<dbReference type="InterPro" id="IPR036420">
    <property type="entry name" value="BRCT_dom_sf"/>
</dbReference>
<keyword evidence="4" id="KW-1185">Reference proteome</keyword>
<feature type="region of interest" description="Disordered" evidence="1">
    <location>
        <begin position="247"/>
        <end position="268"/>
    </location>
</feature>
<dbReference type="AlphaFoldDB" id="A0A1M2VUQ2"/>
<dbReference type="Gene3D" id="3.40.50.10190">
    <property type="entry name" value="BRCT domain"/>
    <property type="match status" value="1"/>
</dbReference>
<evidence type="ECO:0000259" key="2">
    <source>
        <dbReference type="PROSITE" id="PS50172"/>
    </source>
</evidence>
<protein>
    <recommendedName>
        <fullName evidence="2">BRCT domain-containing protein</fullName>
    </recommendedName>
</protein>
<evidence type="ECO:0000313" key="3">
    <source>
        <dbReference type="EMBL" id="OJT11337.1"/>
    </source>
</evidence>
<sequence length="373" mass="40182">MACSRACHNASSRTAQTSEVEPADEIAGPPAPLQVNSVCCEPEQPASIRNPVSIVPPAQTFSRRSTLADCNDITSPPNSTHAAAASSSTLLGVPSGSENAPRIAKPKREPTKTAKVKGRKKAKELITPLEYARKLQAQFSELAAPSRKKQADKPFLQGKRIFYYGGDLNYAGPQTRNRMEIITRHGGVLVPEYEPTEITHIVTDADEGVFLRAVGLKKLADIPQRIPTVKWSWVLSGFDRAPIRRLAEGSGKGKAPEQSIGQDRGKDVNENDLGDFEYPMDHEFQHASFRARIDAGRTPWGEAARLKAERAAQIKPSASTVYPGVGASRTAGAAVLGRSADDISNISCVSAARHPCAPRCPLTLGSQRLHTGH</sequence>
<dbReference type="PROSITE" id="PS50172">
    <property type="entry name" value="BRCT"/>
    <property type="match status" value="1"/>
</dbReference>
<feature type="compositionally biased region" description="Polar residues" evidence="1">
    <location>
        <begin position="9"/>
        <end position="19"/>
    </location>
</feature>
<dbReference type="EMBL" id="MNAD01000659">
    <property type="protein sequence ID" value="OJT11337.1"/>
    <property type="molecule type" value="Genomic_DNA"/>
</dbReference>
<proteinExistence type="predicted"/>
<comment type="caution">
    <text evidence="3">The sequence shown here is derived from an EMBL/GenBank/DDBJ whole genome shotgun (WGS) entry which is preliminary data.</text>
</comment>
<feature type="region of interest" description="Disordered" evidence="1">
    <location>
        <begin position="70"/>
        <end position="120"/>
    </location>
</feature>